<evidence type="ECO:0000313" key="2">
    <source>
        <dbReference type="Proteomes" id="UP001597497"/>
    </source>
</evidence>
<gene>
    <name evidence="1" type="ORF">ACFSUC_02840</name>
</gene>
<protein>
    <submittedName>
        <fullName evidence="1">Uncharacterized protein</fullName>
    </submittedName>
</protein>
<evidence type="ECO:0000313" key="1">
    <source>
        <dbReference type="EMBL" id="MFD2670544.1"/>
    </source>
</evidence>
<comment type="caution">
    <text evidence="1">The sequence shown here is derived from an EMBL/GenBank/DDBJ whole genome shotgun (WGS) entry which is preliminary data.</text>
</comment>
<name>A0ABW5R7Z5_9BACL</name>
<dbReference type="Proteomes" id="UP001597497">
    <property type="component" value="Unassembled WGS sequence"/>
</dbReference>
<dbReference type="EMBL" id="JBHUMM010000002">
    <property type="protein sequence ID" value="MFD2670544.1"/>
    <property type="molecule type" value="Genomic_DNA"/>
</dbReference>
<dbReference type="RefSeq" id="WP_379927934.1">
    <property type="nucleotide sequence ID" value="NZ_JBHUMM010000002.1"/>
</dbReference>
<proteinExistence type="predicted"/>
<keyword evidence="2" id="KW-1185">Reference proteome</keyword>
<reference evidence="2" key="1">
    <citation type="journal article" date="2019" name="Int. J. Syst. Evol. Microbiol.">
        <title>The Global Catalogue of Microorganisms (GCM) 10K type strain sequencing project: providing services to taxonomists for standard genome sequencing and annotation.</title>
        <authorList>
            <consortium name="The Broad Institute Genomics Platform"/>
            <consortium name="The Broad Institute Genome Sequencing Center for Infectious Disease"/>
            <person name="Wu L."/>
            <person name="Ma J."/>
        </authorList>
    </citation>
    <scope>NUCLEOTIDE SEQUENCE [LARGE SCALE GENOMIC DNA]</scope>
    <source>
        <strain evidence="2">KCTC 33676</strain>
    </source>
</reference>
<sequence length="79" mass="9420">MINIKLPKEISYKNHIFVLPKEINEIDPHAEAYFILDFDRKFEDPDLNKRPVQVAYVHNHQDKYLLNKYHVILGSLSEL</sequence>
<organism evidence="1 2">
    <name type="scientific">Marinicrinis sediminis</name>
    <dbReference type="NCBI Taxonomy" id="1652465"/>
    <lineage>
        <taxon>Bacteria</taxon>
        <taxon>Bacillati</taxon>
        <taxon>Bacillota</taxon>
        <taxon>Bacilli</taxon>
        <taxon>Bacillales</taxon>
        <taxon>Paenibacillaceae</taxon>
    </lineage>
</organism>
<accession>A0ABW5R7Z5</accession>